<dbReference type="Pfam" id="PF01979">
    <property type="entry name" value="Amidohydro_1"/>
    <property type="match status" value="1"/>
</dbReference>
<dbReference type="SUPFAM" id="SSF51556">
    <property type="entry name" value="Metallo-dependent hydrolases"/>
    <property type="match status" value="1"/>
</dbReference>
<feature type="domain" description="Amidohydrolase-related" evidence="1">
    <location>
        <begin position="57"/>
        <end position="247"/>
    </location>
</feature>
<proteinExistence type="predicted"/>
<dbReference type="STRING" id="913774.A0A0C3C794"/>
<dbReference type="OrthoDB" id="194468at2759"/>
<keyword evidence="3" id="KW-1185">Reference proteome</keyword>
<dbReference type="InterPro" id="IPR006680">
    <property type="entry name" value="Amidohydro-rel"/>
</dbReference>
<dbReference type="GO" id="GO:0016810">
    <property type="term" value="F:hydrolase activity, acting on carbon-nitrogen (but not peptide) bonds"/>
    <property type="evidence" value="ECO:0007669"/>
    <property type="project" value="InterPro"/>
</dbReference>
<dbReference type="InterPro" id="IPR011059">
    <property type="entry name" value="Metal-dep_hydrolase_composite"/>
</dbReference>
<evidence type="ECO:0000313" key="3">
    <source>
        <dbReference type="Proteomes" id="UP000054321"/>
    </source>
</evidence>
<dbReference type="Gene3D" id="3.20.20.140">
    <property type="entry name" value="Metal-dependent hydrolases"/>
    <property type="match status" value="1"/>
</dbReference>
<dbReference type="InterPro" id="IPR032466">
    <property type="entry name" value="Metal_Hydrolase"/>
</dbReference>
<reference evidence="3" key="2">
    <citation type="submission" date="2015-01" db="EMBL/GenBank/DDBJ databases">
        <title>Evolutionary Origins and Diversification of the Mycorrhizal Mutualists.</title>
        <authorList>
            <consortium name="DOE Joint Genome Institute"/>
            <consortium name="Mycorrhizal Genomics Consortium"/>
            <person name="Kohler A."/>
            <person name="Kuo A."/>
            <person name="Nagy L.G."/>
            <person name="Floudas D."/>
            <person name="Copeland A."/>
            <person name="Barry K.W."/>
            <person name="Cichocki N."/>
            <person name="Veneault-Fourrey C."/>
            <person name="LaButti K."/>
            <person name="Lindquist E.A."/>
            <person name="Lipzen A."/>
            <person name="Lundell T."/>
            <person name="Morin E."/>
            <person name="Murat C."/>
            <person name="Riley R."/>
            <person name="Ohm R."/>
            <person name="Sun H."/>
            <person name="Tunlid A."/>
            <person name="Henrissat B."/>
            <person name="Grigoriev I.V."/>
            <person name="Hibbett D.S."/>
            <person name="Martin F."/>
        </authorList>
    </citation>
    <scope>NUCLEOTIDE SEQUENCE [LARGE SCALE GENOMIC DNA]</scope>
    <source>
        <strain evidence="3">Zn</strain>
    </source>
</reference>
<sequence length="276" mass="29431">MAVVLRARRLLPDSDADLILDGAVIVKGGHIEAAGLWSALQNAIPPAATVRDLGDVTLMPGLFDCHVHLSLDPSSLRTTTDSQLNEEEMLQLMTTNALKLLDAGVTTARDLGSPGTVGAQIRDRIARGDIMGPRMQVAHAPITVPGGHACGMGGEAEGIDGVRAEVRKRATEGADLIKVMSTGGFMTAGTHPGKARYSLDELRAIVDEAKKFGMPVTTHATGTEGIERAVDARLDSIEHCSWISGKHGVILILPGTVAHLDLWYHRREHTFRGDDC</sequence>
<dbReference type="PANTHER" id="PTHR43135:SF3">
    <property type="entry name" value="ALPHA-D-RIBOSE 1-METHYLPHOSPHONATE 5-TRIPHOSPHATE DIPHOSPHATASE"/>
    <property type="match status" value="1"/>
</dbReference>
<protein>
    <recommendedName>
        <fullName evidence="1">Amidohydrolase-related domain-containing protein</fullName>
    </recommendedName>
</protein>
<dbReference type="InParanoid" id="A0A0C3C794"/>
<gene>
    <name evidence="2" type="ORF">OIDMADRAFT_135696</name>
</gene>
<name>A0A0C3C794_OIDMZ</name>
<dbReference type="InterPro" id="IPR051781">
    <property type="entry name" value="Metallo-dep_Hydrolase"/>
</dbReference>
<dbReference type="AlphaFoldDB" id="A0A0C3C794"/>
<dbReference type="HOGENOM" id="CLU_1103042_0_0_1"/>
<dbReference type="Proteomes" id="UP000054321">
    <property type="component" value="Unassembled WGS sequence"/>
</dbReference>
<dbReference type="PANTHER" id="PTHR43135">
    <property type="entry name" value="ALPHA-D-RIBOSE 1-METHYLPHOSPHONATE 5-TRIPHOSPHATE DIPHOSPHATASE"/>
    <property type="match status" value="1"/>
</dbReference>
<dbReference type="Gene3D" id="2.30.40.10">
    <property type="entry name" value="Urease, subunit C, domain 1"/>
    <property type="match status" value="1"/>
</dbReference>
<organism evidence="2 3">
    <name type="scientific">Oidiodendron maius (strain Zn)</name>
    <dbReference type="NCBI Taxonomy" id="913774"/>
    <lineage>
        <taxon>Eukaryota</taxon>
        <taxon>Fungi</taxon>
        <taxon>Dikarya</taxon>
        <taxon>Ascomycota</taxon>
        <taxon>Pezizomycotina</taxon>
        <taxon>Leotiomycetes</taxon>
        <taxon>Leotiomycetes incertae sedis</taxon>
        <taxon>Myxotrichaceae</taxon>
        <taxon>Oidiodendron</taxon>
    </lineage>
</organism>
<reference evidence="2 3" key="1">
    <citation type="submission" date="2014-04" db="EMBL/GenBank/DDBJ databases">
        <authorList>
            <consortium name="DOE Joint Genome Institute"/>
            <person name="Kuo A."/>
            <person name="Martino E."/>
            <person name="Perotto S."/>
            <person name="Kohler A."/>
            <person name="Nagy L.G."/>
            <person name="Floudas D."/>
            <person name="Copeland A."/>
            <person name="Barry K.W."/>
            <person name="Cichocki N."/>
            <person name="Veneault-Fourrey C."/>
            <person name="LaButti K."/>
            <person name="Lindquist E.A."/>
            <person name="Lipzen A."/>
            <person name="Lundell T."/>
            <person name="Morin E."/>
            <person name="Murat C."/>
            <person name="Sun H."/>
            <person name="Tunlid A."/>
            <person name="Henrissat B."/>
            <person name="Grigoriev I.V."/>
            <person name="Hibbett D.S."/>
            <person name="Martin F."/>
            <person name="Nordberg H.P."/>
            <person name="Cantor M.N."/>
            <person name="Hua S.X."/>
        </authorList>
    </citation>
    <scope>NUCLEOTIDE SEQUENCE [LARGE SCALE GENOMIC DNA]</scope>
    <source>
        <strain evidence="2 3">Zn</strain>
    </source>
</reference>
<accession>A0A0C3C794</accession>
<evidence type="ECO:0000313" key="2">
    <source>
        <dbReference type="EMBL" id="KIM94763.1"/>
    </source>
</evidence>
<dbReference type="EMBL" id="KN832889">
    <property type="protein sequence ID" value="KIM94763.1"/>
    <property type="molecule type" value="Genomic_DNA"/>
</dbReference>
<dbReference type="SUPFAM" id="SSF51338">
    <property type="entry name" value="Composite domain of metallo-dependent hydrolases"/>
    <property type="match status" value="1"/>
</dbReference>
<evidence type="ECO:0000259" key="1">
    <source>
        <dbReference type="Pfam" id="PF01979"/>
    </source>
</evidence>